<comment type="caution">
    <text evidence="4">The sequence shown here is derived from an EMBL/GenBank/DDBJ whole genome shotgun (WGS) entry which is preliminary data.</text>
</comment>
<dbReference type="Proteomes" id="UP000758155">
    <property type="component" value="Unassembled WGS sequence"/>
</dbReference>
<name>A0A9P5BY94_9PLEO</name>
<dbReference type="GO" id="GO:0019346">
    <property type="term" value="P:transsulfuration"/>
    <property type="evidence" value="ECO:0007669"/>
    <property type="project" value="InterPro"/>
</dbReference>
<reference evidence="4" key="1">
    <citation type="submission" date="2019-04" db="EMBL/GenBank/DDBJ databases">
        <title>Sequencing of skin fungus with MAO and IRED activity.</title>
        <authorList>
            <person name="Marsaioli A.J."/>
            <person name="Bonatto J.M.C."/>
            <person name="Reis Junior O."/>
        </authorList>
    </citation>
    <scope>NUCLEOTIDE SEQUENCE</scope>
    <source>
        <strain evidence="4">28M1</strain>
    </source>
</reference>
<dbReference type="OrthoDB" id="10261408at2759"/>
<dbReference type="AlphaFoldDB" id="A0A9P5BY94"/>
<evidence type="ECO:0000256" key="2">
    <source>
        <dbReference type="ARBA" id="ARBA00022898"/>
    </source>
</evidence>
<dbReference type="CDD" id="cd12148">
    <property type="entry name" value="fungal_TF_MHR"/>
    <property type="match status" value="1"/>
</dbReference>
<dbReference type="SUPFAM" id="SSF53383">
    <property type="entry name" value="PLP-dependent transferases"/>
    <property type="match status" value="1"/>
</dbReference>
<gene>
    <name evidence="4" type="ORF">E8E12_004363</name>
</gene>
<dbReference type="PANTHER" id="PTHR47256:SF1">
    <property type="entry name" value="ZN(II)2CYS6 TRANSCRIPTION FACTOR (EUROFUNG)"/>
    <property type="match status" value="1"/>
</dbReference>
<accession>A0A9P5BY94</accession>
<comment type="cofactor">
    <cofactor evidence="1 3">
        <name>pyridoxal 5'-phosphate</name>
        <dbReference type="ChEBI" id="CHEBI:597326"/>
    </cofactor>
</comment>
<protein>
    <recommendedName>
        <fullName evidence="6">Sequence-specific DNA binding RNA polymerase II transcription factor</fullName>
    </recommendedName>
</protein>
<dbReference type="Gene3D" id="3.90.1150.10">
    <property type="entry name" value="Aspartate Aminotransferase, domain 1"/>
    <property type="match status" value="1"/>
</dbReference>
<comment type="similarity">
    <text evidence="3">Belongs to the trans-sulfuration enzymes family.</text>
</comment>
<dbReference type="InterPro" id="IPR053187">
    <property type="entry name" value="Notoamide_regulator"/>
</dbReference>
<evidence type="ECO:0000256" key="1">
    <source>
        <dbReference type="ARBA" id="ARBA00001933"/>
    </source>
</evidence>
<organism evidence="4 5">
    <name type="scientific">Didymella heteroderae</name>
    <dbReference type="NCBI Taxonomy" id="1769908"/>
    <lineage>
        <taxon>Eukaryota</taxon>
        <taxon>Fungi</taxon>
        <taxon>Dikarya</taxon>
        <taxon>Ascomycota</taxon>
        <taxon>Pezizomycotina</taxon>
        <taxon>Dothideomycetes</taxon>
        <taxon>Pleosporomycetidae</taxon>
        <taxon>Pleosporales</taxon>
        <taxon>Pleosporineae</taxon>
        <taxon>Didymellaceae</taxon>
        <taxon>Didymella</taxon>
    </lineage>
</organism>
<keyword evidence="5" id="KW-1185">Reference proteome</keyword>
<dbReference type="InterPro" id="IPR000277">
    <property type="entry name" value="Cys/Met-Metab_PyrdxlP-dep_enz"/>
</dbReference>
<dbReference type="GO" id="GO:0030170">
    <property type="term" value="F:pyridoxal phosphate binding"/>
    <property type="evidence" value="ECO:0007669"/>
    <property type="project" value="InterPro"/>
</dbReference>
<evidence type="ECO:0000256" key="3">
    <source>
        <dbReference type="RuleBase" id="RU362118"/>
    </source>
</evidence>
<dbReference type="EMBL" id="SWKV01000064">
    <property type="protein sequence ID" value="KAF3034798.1"/>
    <property type="molecule type" value="Genomic_DNA"/>
</dbReference>
<evidence type="ECO:0008006" key="6">
    <source>
        <dbReference type="Google" id="ProtNLM"/>
    </source>
</evidence>
<evidence type="ECO:0000313" key="5">
    <source>
        <dbReference type="Proteomes" id="UP000758155"/>
    </source>
</evidence>
<dbReference type="InterPro" id="IPR015424">
    <property type="entry name" value="PyrdxlP-dep_Trfase"/>
</dbReference>
<dbReference type="PANTHER" id="PTHR47256">
    <property type="entry name" value="ZN(II)2CYS6 TRANSCRIPTION FACTOR (EUROFUNG)-RELATED"/>
    <property type="match status" value="1"/>
</dbReference>
<dbReference type="InterPro" id="IPR015422">
    <property type="entry name" value="PyrdxlP-dep_Trfase_small"/>
</dbReference>
<evidence type="ECO:0000313" key="4">
    <source>
        <dbReference type="EMBL" id="KAF3034798.1"/>
    </source>
</evidence>
<keyword evidence="2 3" id="KW-0663">Pyridoxal phosphate</keyword>
<sequence length="540" mass="59883">MLAPHGQRIAGFRVGYSSVNPAVAKYSYQFEEQAEKLFAAEGKTDALPTIAGLALLYTTIATHGDVPKALKYLTAAREAADRMNLFGKPDSAAYGSPKHVAAASQTAWGLFNFLVQMVQFQVVQPLEHPPVMPLPEELRSNKVTEGSSEQNAVSTSPTLREVQQAQSVFCRLWTIVNEIFLIYRDSKIGARSLAFALGKYRKLLDLIDTLPESMIRREKTPHWVLIFHTSLHMVVLDLFRPYIAEDKQHGFRAYVPEGSSPRTIFAASVRQLKGMLFMFTVQYAPAYWNLALSGAMVFTVNAVLNDLADQERKNYLYFCVSMSQRLLPSYTYMIETIRAILAIATDKGAITSIEAINIEMESASLQRNRRTERSKGGWTVAPTINDNKAGAIDTLADRFETITLFNEFTEDGYQRMRSWESYGQKALSAKVRVDAMRDLGPCCSHLANVGDAKTLINHPLPTTHQQTPDEEKIKGGATPDSICVSLDFERIDSTIHNLEQVCVGAGLKPAKGRVATWKNALSADASNGTLYAPNPSQQTI</sequence>
<proteinExistence type="inferred from homology"/>
<dbReference type="Pfam" id="PF01053">
    <property type="entry name" value="Cys_Met_Meta_PP"/>
    <property type="match status" value="1"/>
</dbReference>